<evidence type="ECO:0000313" key="2">
    <source>
        <dbReference type="EMBL" id="MPC98797.1"/>
    </source>
</evidence>
<gene>
    <name evidence="2" type="ORF">E2C01_094179</name>
</gene>
<sequence>MMDGKMLLLFPRPCSLPSSCLISPFPPAPPRLACHPLTLHECQAAAPHSLVSRRSAQLVPTSDPPASSGHWTDLAHC</sequence>
<evidence type="ECO:0000313" key="3">
    <source>
        <dbReference type="Proteomes" id="UP000324222"/>
    </source>
</evidence>
<comment type="caution">
    <text evidence="2">The sequence shown here is derived from an EMBL/GenBank/DDBJ whole genome shotgun (WGS) entry which is preliminary data.</text>
</comment>
<reference evidence="2 3" key="1">
    <citation type="submission" date="2019-05" db="EMBL/GenBank/DDBJ databases">
        <title>Another draft genome of Portunus trituberculatus and its Hox gene families provides insights of decapod evolution.</title>
        <authorList>
            <person name="Jeong J.-H."/>
            <person name="Song I."/>
            <person name="Kim S."/>
            <person name="Choi T."/>
            <person name="Kim D."/>
            <person name="Ryu S."/>
            <person name="Kim W."/>
        </authorList>
    </citation>
    <scope>NUCLEOTIDE SEQUENCE [LARGE SCALE GENOMIC DNA]</scope>
    <source>
        <tissue evidence="2">Muscle</tissue>
    </source>
</reference>
<keyword evidence="3" id="KW-1185">Reference proteome</keyword>
<proteinExistence type="predicted"/>
<accession>A0A5B7K045</accession>
<dbReference type="AlphaFoldDB" id="A0A5B7K045"/>
<evidence type="ECO:0000256" key="1">
    <source>
        <dbReference type="SAM" id="MobiDB-lite"/>
    </source>
</evidence>
<organism evidence="2 3">
    <name type="scientific">Portunus trituberculatus</name>
    <name type="common">Swimming crab</name>
    <name type="synonym">Neptunus trituberculatus</name>
    <dbReference type="NCBI Taxonomy" id="210409"/>
    <lineage>
        <taxon>Eukaryota</taxon>
        <taxon>Metazoa</taxon>
        <taxon>Ecdysozoa</taxon>
        <taxon>Arthropoda</taxon>
        <taxon>Crustacea</taxon>
        <taxon>Multicrustacea</taxon>
        <taxon>Malacostraca</taxon>
        <taxon>Eumalacostraca</taxon>
        <taxon>Eucarida</taxon>
        <taxon>Decapoda</taxon>
        <taxon>Pleocyemata</taxon>
        <taxon>Brachyura</taxon>
        <taxon>Eubrachyura</taxon>
        <taxon>Portunoidea</taxon>
        <taxon>Portunidae</taxon>
        <taxon>Portuninae</taxon>
        <taxon>Portunus</taxon>
    </lineage>
</organism>
<name>A0A5B7K045_PORTR</name>
<dbReference type="EMBL" id="VSRR010115623">
    <property type="protein sequence ID" value="MPC98797.1"/>
    <property type="molecule type" value="Genomic_DNA"/>
</dbReference>
<feature type="region of interest" description="Disordered" evidence="1">
    <location>
        <begin position="53"/>
        <end position="77"/>
    </location>
</feature>
<dbReference type="Proteomes" id="UP000324222">
    <property type="component" value="Unassembled WGS sequence"/>
</dbReference>
<protein>
    <submittedName>
        <fullName evidence="2">Uncharacterized protein</fullName>
    </submittedName>
</protein>